<evidence type="ECO:0000313" key="3">
    <source>
        <dbReference type="Proteomes" id="UP001500752"/>
    </source>
</evidence>
<dbReference type="RefSeq" id="WP_345153386.1">
    <property type="nucleotide sequence ID" value="NZ_BAABEO010000025.1"/>
</dbReference>
<sequence length="57" mass="6697">MYAWIFRHLPGPLWIRLLISVLLIAAAILVLMEYVFPWANRQFVPWTDSTIGMVLPR</sequence>
<organism evidence="2 3">
    <name type="scientific">Arthrobacter ginkgonis</name>
    <dbReference type="NCBI Taxonomy" id="1630594"/>
    <lineage>
        <taxon>Bacteria</taxon>
        <taxon>Bacillati</taxon>
        <taxon>Actinomycetota</taxon>
        <taxon>Actinomycetes</taxon>
        <taxon>Micrococcales</taxon>
        <taxon>Micrococcaceae</taxon>
        <taxon>Arthrobacter</taxon>
    </lineage>
</organism>
<name>A0ABP7D0X3_9MICC</name>
<keyword evidence="1" id="KW-0472">Membrane</keyword>
<dbReference type="Proteomes" id="UP001500752">
    <property type="component" value="Unassembled WGS sequence"/>
</dbReference>
<gene>
    <name evidence="2" type="ORF">GCM10023081_38370</name>
</gene>
<keyword evidence="3" id="KW-1185">Reference proteome</keyword>
<dbReference type="EMBL" id="BAABEO010000025">
    <property type="protein sequence ID" value="GAA3697726.1"/>
    <property type="molecule type" value="Genomic_DNA"/>
</dbReference>
<keyword evidence="1" id="KW-0812">Transmembrane</keyword>
<keyword evidence="1" id="KW-1133">Transmembrane helix</keyword>
<comment type="caution">
    <text evidence="2">The sequence shown here is derived from an EMBL/GenBank/DDBJ whole genome shotgun (WGS) entry which is preliminary data.</text>
</comment>
<protein>
    <submittedName>
        <fullName evidence="2">Uncharacterized protein</fullName>
    </submittedName>
</protein>
<evidence type="ECO:0000256" key="1">
    <source>
        <dbReference type="SAM" id="Phobius"/>
    </source>
</evidence>
<proteinExistence type="predicted"/>
<accession>A0ABP7D0X3</accession>
<reference evidence="3" key="1">
    <citation type="journal article" date="2019" name="Int. J. Syst. Evol. Microbiol.">
        <title>The Global Catalogue of Microorganisms (GCM) 10K type strain sequencing project: providing services to taxonomists for standard genome sequencing and annotation.</title>
        <authorList>
            <consortium name="The Broad Institute Genomics Platform"/>
            <consortium name="The Broad Institute Genome Sequencing Center for Infectious Disease"/>
            <person name="Wu L."/>
            <person name="Ma J."/>
        </authorList>
    </citation>
    <scope>NUCLEOTIDE SEQUENCE [LARGE SCALE GENOMIC DNA]</scope>
    <source>
        <strain evidence="3">JCM 30742</strain>
    </source>
</reference>
<evidence type="ECO:0000313" key="2">
    <source>
        <dbReference type="EMBL" id="GAA3697726.1"/>
    </source>
</evidence>
<feature type="transmembrane region" description="Helical" evidence="1">
    <location>
        <begin position="13"/>
        <end position="36"/>
    </location>
</feature>